<evidence type="ECO:0000256" key="2">
    <source>
        <dbReference type="ARBA" id="ARBA00022801"/>
    </source>
</evidence>
<name>A0A815F6E7_ADIRI</name>
<dbReference type="OrthoDB" id="7130006at2759"/>
<dbReference type="GO" id="GO:0097176">
    <property type="term" value="P:epoxide metabolic process"/>
    <property type="evidence" value="ECO:0007669"/>
    <property type="project" value="TreeGrafter"/>
</dbReference>
<evidence type="ECO:0000256" key="1">
    <source>
        <dbReference type="ARBA" id="ARBA00010088"/>
    </source>
</evidence>
<organism evidence="4 5">
    <name type="scientific">Adineta ricciae</name>
    <name type="common">Rotifer</name>
    <dbReference type="NCBI Taxonomy" id="249248"/>
    <lineage>
        <taxon>Eukaryota</taxon>
        <taxon>Metazoa</taxon>
        <taxon>Spiralia</taxon>
        <taxon>Gnathifera</taxon>
        <taxon>Rotifera</taxon>
        <taxon>Eurotatoria</taxon>
        <taxon>Bdelloidea</taxon>
        <taxon>Adinetida</taxon>
        <taxon>Adinetidae</taxon>
        <taxon>Adineta</taxon>
    </lineage>
</organism>
<dbReference type="SUPFAM" id="SSF53474">
    <property type="entry name" value="alpha/beta-Hydrolases"/>
    <property type="match status" value="1"/>
</dbReference>
<accession>A0A815F6E7</accession>
<dbReference type="Proteomes" id="UP000663828">
    <property type="component" value="Unassembled WGS sequence"/>
</dbReference>
<gene>
    <name evidence="3" type="ORF">EDS130_LOCUS2407</name>
    <name evidence="4" type="ORF">XAT740_LOCUS29904</name>
</gene>
<comment type="caution">
    <text evidence="4">The sequence shown here is derived from an EMBL/GenBank/DDBJ whole genome shotgun (WGS) entry which is preliminary data.</text>
</comment>
<proteinExistence type="inferred from homology"/>
<dbReference type="EMBL" id="CAJNOR010002633">
    <property type="protein sequence ID" value="CAF1320865.1"/>
    <property type="molecule type" value="Genomic_DNA"/>
</dbReference>
<dbReference type="PANTHER" id="PTHR21661:SF35">
    <property type="entry name" value="EPOXIDE HYDROLASE"/>
    <property type="match status" value="1"/>
</dbReference>
<dbReference type="AlphaFoldDB" id="A0A815F6E7"/>
<keyword evidence="2" id="KW-0378">Hydrolase</keyword>
<protein>
    <submittedName>
        <fullName evidence="4">Uncharacterized protein</fullName>
    </submittedName>
</protein>
<dbReference type="EMBL" id="CAJNOJ010000006">
    <property type="protein sequence ID" value="CAF0753454.1"/>
    <property type="molecule type" value="Genomic_DNA"/>
</dbReference>
<evidence type="ECO:0000313" key="3">
    <source>
        <dbReference type="EMBL" id="CAF0753454.1"/>
    </source>
</evidence>
<evidence type="ECO:0000313" key="5">
    <source>
        <dbReference type="Proteomes" id="UP000663828"/>
    </source>
</evidence>
<dbReference type="Proteomes" id="UP000663852">
    <property type="component" value="Unassembled WGS sequence"/>
</dbReference>
<dbReference type="GO" id="GO:0004301">
    <property type="term" value="F:epoxide hydrolase activity"/>
    <property type="evidence" value="ECO:0007669"/>
    <property type="project" value="TreeGrafter"/>
</dbReference>
<dbReference type="InterPro" id="IPR029058">
    <property type="entry name" value="AB_hydrolase_fold"/>
</dbReference>
<keyword evidence="5" id="KW-1185">Reference proteome</keyword>
<dbReference type="Gene3D" id="3.40.50.1820">
    <property type="entry name" value="alpha/beta hydrolase"/>
    <property type="match status" value="1"/>
</dbReference>
<sequence>MYLSKRLNRSSTTGVCTTIGVASKIEQQLMVWVFISFTSDQNMPMYYPSFLPMDGLVPSLNFFTAFGGKAEDDFHVVGVPSIPGYGFSDKPIEAEWNTARIARAWVILLQRLGYQKWVAPSGDWGADVATILGFIRPIGLIGIHLNFQYVFPDDQSDNFSSDK</sequence>
<evidence type="ECO:0000313" key="4">
    <source>
        <dbReference type="EMBL" id="CAF1320865.1"/>
    </source>
</evidence>
<comment type="similarity">
    <text evidence="1">Belongs to the peptidase S33 family.</text>
</comment>
<reference evidence="4" key="1">
    <citation type="submission" date="2021-02" db="EMBL/GenBank/DDBJ databases">
        <authorList>
            <person name="Nowell W R."/>
        </authorList>
    </citation>
    <scope>NUCLEOTIDE SEQUENCE</scope>
</reference>
<dbReference type="PANTHER" id="PTHR21661">
    <property type="entry name" value="EPOXIDE HYDROLASE 1-RELATED"/>
    <property type="match status" value="1"/>
</dbReference>